<evidence type="ECO:0000313" key="3">
    <source>
        <dbReference type="Proteomes" id="UP001152747"/>
    </source>
</evidence>
<evidence type="ECO:0000313" key="2">
    <source>
        <dbReference type="EMBL" id="CAI5442064.1"/>
    </source>
</evidence>
<reference evidence="2" key="1">
    <citation type="submission" date="2022-11" db="EMBL/GenBank/DDBJ databases">
        <authorList>
            <person name="Kikuchi T."/>
        </authorList>
    </citation>
    <scope>NUCLEOTIDE SEQUENCE</scope>
    <source>
        <strain evidence="2">PS1010</strain>
    </source>
</reference>
<organism evidence="2 3">
    <name type="scientific">Caenorhabditis angaria</name>
    <dbReference type="NCBI Taxonomy" id="860376"/>
    <lineage>
        <taxon>Eukaryota</taxon>
        <taxon>Metazoa</taxon>
        <taxon>Ecdysozoa</taxon>
        <taxon>Nematoda</taxon>
        <taxon>Chromadorea</taxon>
        <taxon>Rhabditida</taxon>
        <taxon>Rhabditina</taxon>
        <taxon>Rhabditomorpha</taxon>
        <taxon>Rhabditoidea</taxon>
        <taxon>Rhabditidae</taxon>
        <taxon>Peloderinae</taxon>
        <taxon>Caenorhabditis</taxon>
    </lineage>
</organism>
<proteinExistence type="predicted"/>
<keyword evidence="3" id="KW-1185">Reference proteome</keyword>
<accession>A0A9P1IBC7</accession>
<evidence type="ECO:0000256" key="1">
    <source>
        <dbReference type="SAM" id="Coils"/>
    </source>
</evidence>
<dbReference type="AlphaFoldDB" id="A0A9P1IBC7"/>
<comment type="caution">
    <text evidence="2">The sequence shown here is derived from an EMBL/GenBank/DDBJ whole genome shotgun (WGS) entry which is preliminary data.</text>
</comment>
<keyword evidence="1" id="KW-0175">Coiled coil</keyword>
<gene>
    <name evidence="2" type="ORF">CAMP_LOCUS4701</name>
</gene>
<protein>
    <submittedName>
        <fullName evidence="2">Uncharacterized protein</fullName>
    </submittedName>
</protein>
<name>A0A9P1IBC7_9PELO</name>
<dbReference type="Proteomes" id="UP001152747">
    <property type="component" value="Unassembled WGS sequence"/>
</dbReference>
<feature type="coiled-coil region" evidence="1">
    <location>
        <begin position="44"/>
        <end position="78"/>
    </location>
</feature>
<sequence length="266" mass="30581">MSTIITSESQDSEWRICSLEENMKSLEYMTNIYERNMGKSKNLRTSIKDQKASHQQEIMQMERKLRHIEQDFDGTQDTMHDVCNTRLSQVKSALKPYLSKDNVEESLENGRNLKSRLIEVLSKISRLEENMKESLRISKIAQQDHNLLSILEAKQNNAIRRFEDISRLQNLTYDVNLDDPLYNLIQSPTLLLLLSGMDGISGYYRDNLKALQQRLCAFVAQIRYNSQHVFGSQLESTQMSNGEISIDSLVDATEHPVDSLTSAISK</sequence>
<dbReference type="OrthoDB" id="5872348at2759"/>
<dbReference type="EMBL" id="CANHGI010000002">
    <property type="protein sequence ID" value="CAI5442064.1"/>
    <property type="molecule type" value="Genomic_DNA"/>
</dbReference>